<protein>
    <recommendedName>
        <fullName evidence="4">DUF998 domain-containing protein</fullName>
    </recommendedName>
</protein>
<dbReference type="HOGENOM" id="CLU_1418750_0_0_2"/>
<evidence type="ECO:0000313" key="2">
    <source>
        <dbReference type="EMBL" id="ACS33752.1"/>
    </source>
</evidence>
<feature type="transmembrane region" description="Helical" evidence="1">
    <location>
        <begin position="84"/>
        <end position="100"/>
    </location>
</feature>
<dbReference type="Proteomes" id="UP000001488">
    <property type="component" value="Chromosome"/>
</dbReference>
<evidence type="ECO:0008006" key="4">
    <source>
        <dbReference type="Google" id="ProtNLM"/>
    </source>
</evidence>
<keyword evidence="1" id="KW-0812">Transmembrane</keyword>
<dbReference type="Pfam" id="PF06197">
    <property type="entry name" value="DUF998"/>
    <property type="match status" value="1"/>
</dbReference>
<gene>
    <name evidence="2" type="ordered locus">TGAM_1250</name>
</gene>
<keyword evidence="1" id="KW-1133">Transmembrane helix</keyword>
<dbReference type="RefSeq" id="WP_015858864.1">
    <property type="nucleotide sequence ID" value="NC_012804.1"/>
</dbReference>
<sequence>MEVEKFKWSGFAGGLIYWLFVAWSVSRNPWFSFWRNALSDLGGANANSPWIYNAGLVVTSFFVMAFAVYLVLTALNKLQTVGGSYVSISAIFLALIGVFHEGTRPHGFVSTYFFVQFFLGVLIYGLGSGEKLRSPRSFSLPSRLSGHFSSGPQLHSWKPTRFSSSWPLLSSSRFLEVVKGERAFSSDKANA</sequence>
<dbReference type="KEGG" id="tga:TGAM_1250"/>
<dbReference type="PANTHER" id="PTHR42241:SF2">
    <property type="entry name" value="HYPOTHETICAL MEMBRANE PROTEIN, CONSERVED, DUF998 FAMILY"/>
    <property type="match status" value="1"/>
</dbReference>
<dbReference type="EMBL" id="CP001398">
    <property type="protein sequence ID" value="ACS33752.1"/>
    <property type="molecule type" value="Genomic_DNA"/>
</dbReference>
<dbReference type="AlphaFoldDB" id="C5A690"/>
<feature type="transmembrane region" description="Helical" evidence="1">
    <location>
        <begin position="106"/>
        <end position="127"/>
    </location>
</feature>
<dbReference type="PANTHER" id="PTHR42241">
    <property type="entry name" value="HYPOTHETICAL MEMBRANE PROTEIN, CONSERVED, DUF998 FAMILY"/>
    <property type="match status" value="1"/>
</dbReference>
<keyword evidence="3" id="KW-1185">Reference proteome</keyword>
<feature type="transmembrane region" description="Helical" evidence="1">
    <location>
        <begin position="50"/>
        <end position="72"/>
    </location>
</feature>
<evidence type="ECO:0000256" key="1">
    <source>
        <dbReference type="SAM" id="Phobius"/>
    </source>
</evidence>
<evidence type="ECO:0000313" key="3">
    <source>
        <dbReference type="Proteomes" id="UP000001488"/>
    </source>
</evidence>
<dbReference type="PATRIC" id="fig|593117.10.peg.1249"/>
<dbReference type="PaxDb" id="593117-TGAM_1250"/>
<reference evidence="2 3" key="1">
    <citation type="journal article" date="2007" name="Genome Biol.">
        <title>Genome analysis and genome-wide proteomics of Thermococcus gammatolerans, the most radioresistant organism known amongst the Archaea.</title>
        <authorList>
            <person name="Zivanovic Y."/>
            <person name="Armengaud J."/>
            <person name="Lagorce A."/>
            <person name="Leplat C."/>
            <person name="Guerin P."/>
            <person name="Dutertre M."/>
            <person name="Anthouard V."/>
            <person name="Forterre P."/>
            <person name="Wincker P."/>
            <person name="Confalonieri F."/>
        </authorList>
    </citation>
    <scope>NUCLEOTIDE SEQUENCE [LARGE SCALE GENOMIC DNA]</scope>
    <source>
        <strain evidence="3">DSM 15229 / JCM 11827 / EJ3</strain>
    </source>
</reference>
<dbReference type="eggNOG" id="arCOG02008">
    <property type="taxonomic scope" value="Archaea"/>
</dbReference>
<feature type="transmembrane region" description="Helical" evidence="1">
    <location>
        <begin position="12"/>
        <end position="30"/>
    </location>
</feature>
<name>C5A690_THEGJ</name>
<dbReference type="STRING" id="593117.TGAM_1250"/>
<dbReference type="GeneID" id="7987896"/>
<proteinExistence type="predicted"/>
<dbReference type="InterPro" id="IPR009339">
    <property type="entry name" value="DUF998"/>
</dbReference>
<organism evidence="2 3">
    <name type="scientific">Thermococcus gammatolerans (strain DSM 15229 / JCM 11827 / EJ3)</name>
    <dbReference type="NCBI Taxonomy" id="593117"/>
    <lineage>
        <taxon>Archaea</taxon>
        <taxon>Methanobacteriati</taxon>
        <taxon>Methanobacteriota</taxon>
        <taxon>Thermococci</taxon>
        <taxon>Thermococcales</taxon>
        <taxon>Thermococcaceae</taxon>
        <taxon>Thermococcus</taxon>
    </lineage>
</organism>
<keyword evidence="1" id="KW-0472">Membrane</keyword>
<accession>C5A690</accession>